<protein>
    <submittedName>
        <fullName evidence="1">Dihydrofolate reductase</fullName>
    </submittedName>
</protein>
<proteinExistence type="predicted"/>
<organism evidence="1 2">
    <name type="scientific">Pseudomonas aeruginosa</name>
    <dbReference type="NCBI Taxonomy" id="287"/>
    <lineage>
        <taxon>Bacteria</taxon>
        <taxon>Pseudomonadati</taxon>
        <taxon>Pseudomonadota</taxon>
        <taxon>Gammaproteobacteria</taxon>
        <taxon>Pseudomonadales</taxon>
        <taxon>Pseudomonadaceae</taxon>
        <taxon>Pseudomonas</taxon>
    </lineage>
</organism>
<sequence length="42" mass="4697">LGAGIPLFAGGRERRLQLLEQHGYNSGIVQMRYQVIAEDDPQ</sequence>
<name>A0A367LSU7_PSEAI</name>
<evidence type="ECO:0000313" key="2">
    <source>
        <dbReference type="Proteomes" id="UP000253594"/>
    </source>
</evidence>
<feature type="non-terminal residue" evidence="1">
    <location>
        <position position="1"/>
    </location>
</feature>
<dbReference type="Proteomes" id="UP000253594">
    <property type="component" value="Unassembled WGS sequence"/>
</dbReference>
<comment type="caution">
    <text evidence="1">The sequence shown here is derived from an EMBL/GenBank/DDBJ whole genome shotgun (WGS) entry which is preliminary data.</text>
</comment>
<accession>A0A367LSU7</accession>
<dbReference type="AlphaFoldDB" id="A0A367LSU7"/>
<evidence type="ECO:0000313" key="1">
    <source>
        <dbReference type="EMBL" id="RCI62149.1"/>
    </source>
</evidence>
<dbReference type="EMBL" id="QORE01004376">
    <property type="protein sequence ID" value="RCI62149.1"/>
    <property type="molecule type" value="Genomic_DNA"/>
</dbReference>
<gene>
    <name evidence="1" type="ORF">DT376_46250</name>
</gene>
<reference evidence="1 2" key="1">
    <citation type="submission" date="2018-07" db="EMBL/GenBank/DDBJ databases">
        <title>Mechanisms of high-level aminoglycoside resistance among Gram-negative pathogens in Brazil.</title>
        <authorList>
            <person name="Ballaben A.S."/>
            <person name="Darini A.L.C."/>
            <person name="Doi Y."/>
        </authorList>
    </citation>
    <scope>NUCLEOTIDE SEQUENCE [LARGE SCALE GENOMIC DNA]</scope>
    <source>
        <strain evidence="1 2">B2-305</strain>
    </source>
</reference>